<dbReference type="RefSeq" id="WP_129060014.1">
    <property type="nucleotide sequence ID" value="NZ_NXIE01000001.1"/>
</dbReference>
<evidence type="ECO:0000313" key="4">
    <source>
        <dbReference type="EMBL" id="RXK13904.1"/>
    </source>
</evidence>
<keyword evidence="5" id="KW-1185">Reference proteome</keyword>
<reference evidence="4 5" key="1">
    <citation type="submission" date="2017-09" db="EMBL/GenBank/DDBJ databases">
        <title>Genomics of the genus Arcobacter.</title>
        <authorList>
            <person name="Perez-Cataluna A."/>
            <person name="Figueras M.J."/>
            <person name="Salas-Masso N."/>
        </authorList>
    </citation>
    <scope>NUCLEOTIDE SEQUENCE [LARGE SCALE GENOMIC DNA]</scope>
    <source>
        <strain evidence="4 5">F156-34</strain>
    </source>
</reference>
<dbReference type="GO" id="GO:0005886">
    <property type="term" value="C:plasma membrane"/>
    <property type="evidence" value="ECO:0007669"/>
    <property type="project" value="TreeGrafter"/>
</dbReference>
<accession>A0A4Q1AUT5</accession>
<feature type="transmembrane region" description="Helical" evidence="2">
    <location>
        <begin position="12"/>
        <end position="34"/>
    </location>
</feature>
<dbReference type="PANTHER" id="PTHR45138:SF6">
    <property type="entry name" value="DIGUANYLATE CYCLASE DGCN"/>
    <property type="match status" value="1"/>
</dbReference>
<dbReference type="GO" id="GO:0052621">
    <property type="term" value="F:diguanylate cyclase activity"/>
    <property type="evidence" value="ECO:0007669"/>
    <property type="project" value="UniProtKB-EC"/>
</dbReference>
<name>A0A4Q1AUT5_9BACT</name>
<organism evidence="4 5">
    <name type="scientific">Halarcobacter mediterraneus</name>
    <dbReference type="NCBI Taxonomy" id="2023153"/>
    <lineage>
        <taxon>Bacteria</taxon>
        <taxon>Pseudomonadati</taxon>
        <taxon>Campylobacterota</taxon>
        <taxon>Epsilonproteobacteria</taxon>
        <taxon>Campylobacterales</taxon>
        <taxon>Arcobacteraceae</taxon>
        <taxon>Halarcobacter</taxon>
    </lineage>
</organism>
<dbReference type="PROSITE" id="PS50887">
    <property type="entry name" value="GGDEF"/>
    <property type="match status" value="1"/>
</dbReference>
<evidence type="ECO:0000259" key="3">
    <source>
        <dbReference type="PROSITE" id="PS50887"/>
    </source>
</evidence>
<keyword evidence="2" id="KW-1133">Transmembrane helix</keyword>
<sequence>MKKKTISYNKFITNTILISISVVVVLFVIYGTYIQSSSIEKSIRNDAKVVSSLVFQNLYTVMKNGGDKENINQMILELEESIPDIEIKILNPDSLPKDFKVNRENLKVSTHVKDGQYVELKSSIYYKEECLSCHQKVKIGDLAAVTQIDYPILNLKISLKEIVLLTTFLFLITITVFFSIWYMLLKKYFVQPINSLIEQIKKITSHEDLENKVYIDTSLKEVKELEKTFNEQNKKIVESYKDLEYISNTDSLTKVLNRKRFDEYSEMLSKTCKRYNKIFSLMLVDLNGFKLINDTYGHHIGDEILVLFSTLVKSTIRETDQFFRTGGDEFIILFPNTEIENIQIIIDKINDKFEETPYSKKDLKIIISASFGVSQFGIDGVDIDQLKAVADERMYKDKQKNKQKRS</sequence>
<dbReference type="SMART" id="SM00267">
    <property type="entry name" value="GGDEF"/>
    <property type="match status" value="1"/>
</dbReference>
<evidence type="ECO:0000256" key="1">
    <source>
        <dbReference type="ARBA" id="ARBA00012528"/>
    </source>
</evidence>
<comment type="caution">
    <text evidence="4">The sequence shown here is derived from an EMBL/GenBank/DDBJ whole genome shotgun (WGS) entry which is preliminary data.</text>
</comment>
<dbReference type="GO" id="GO:0043709">
    <property type="term" value="P:cell adhesion involved in single-species biofilm formation"/>
    <property type="evidence" value="ECO:0007669"/>
    <property type="project" value="TreeGrafter"/>
</dbReference>
<dbReference type="InterPro" id="IPR029787">
    <property type="entry name" value="Nucleotide_cyclase"/>
</dbReference>
<dbReference type="AlphaFoldDB" id="A0A4Q1AUT5"/>
<dbReference type="Gene3D" id="3.30.70.270">
    <property type="match status" value="1"/>
</dbReference>
<dbReference type="Gene3D" id="6.10.340.10">
    <property type="match status" value="1"/>
</dbReference>
<proteinExistence type="predicted"/>
<keyword evidence="2" id="KW-0472">Membrane</keyword>
<dbReference type="EMBL" id="NXIE01000001">
    <property type="protein sequence ID" value="RXK13904.1"/>
    <property type="molecule type" value="Genomic_DNA"/>
</dbReference>
<evidence type="ECO:0000256" key="2">
    <source>
        <dbReference type="SAM" id="Phobius"/>
    </source>
</evidence>
<evidence type="ECO:0000313" key="5">
    <source>
        <dbReference type="Proteomes" id="UP000289718"/>
    </source>
</evidence>
<protein>
    <recommendedName>
        <fullName evidence="1">diguanylate cyclase</fullName>
        <ecNumber evidence="1">2.7.7.65</ecNumber>
    </recommendedName>
</protein>
<dbReference type="CDD" id="cd01949">
    <property type="entry name" value="GGDEF"/>
    <property type="match status" value="1"/>
</dbReference>
<dbReference type="GO" id="GO:1902201">
    <property type="term" value="P:negative regulation of bacterial-type flagellum-dependent cell motility"/>
    <property type="evidence" value="ECO:0007669"/>
    <property type="project" value="TreeGrafter"/>
</dbReference>
<dbReference type="EC" id="2.7.7.65" evidence="1"/>
<dbReference type="InterPro" id="IPR043128">
    <property type="entry name" value="Rev_trsase/Diguanyl_cyclase"/>
</dbReference>
<dbReference type="Proteomes" id="UP000289718">
    <property type="component" value="Unassembled WGS sequence"/>
</dbReference>
<feature type="domain" description="GGDEF" evidence="3">
    <location>
        <begin position="277"/>
        <end position="406"/>
    </location>
</feature>
<dbReference type="SUPFAM" id="SSF55073">
    <property type="entry name" value="Nucleotide cyclase"/>
    <property type="match status" value="1"/>
</dbReference>
<dbReference type="InterPro" id="IPR000160">
    <property type="entry name" value="GGDEF_dom"/>
</dbReference>
<dbReference type="InterPro" id="IPR050469">
    <property type="entry name" value="Diguanylate_Cyclase"/>
</dbReference>
<dbReference type="OrthoDB" id="9804955at2"/>
<dbReference type="NCBIfam" id="TIGR00254">
    <property type="entry name" value="GGDEF"/>
    <property type="match status" value="1"/>
</dbReference>
<dbReference type="Pfam" id="PF00990">
    <property type="entry name" value="GGDEF"/>
    <property type="match status" value="1"/>
</dbReference>
<dbReference type="PANTHER" id="PTHR45138">
    <property type="entry name" value="REGULATORY COMPONENTS OF SENSORY TRANSDUCTION SYSTEM"/>
    <property type="match status" value="1"/>
</dbReference>
<keyword evidence="2" id="KW-0812">Transmembrane</keyword>
<feature type="transmembrane region" description="Helical" evidence="2">
    <location>
        <begin position="162"/>
        <end position="184"/>
    </location>
</feature>
<gene>
    <name evidence="4" type="ORF">CP965_00195</name>
</gene>